<name>A0A7C8M8N7_9PLEO</name>
<dbReference type="PANTHER" id="PTHR10127:SF850">
    <property type="entry name" value="METALLOENDOPEPTIDASE"/>
    <property type="match status" value="1"/>
</dbReference>
<reference evidence="3 4" key="1">
    <citation type="submission" date="2020-01" db="EMBL/GenBank/DDBJ databases">
        <authorList>
            <consortium name="DOE Joint Genome Institute"/>
            <person name="Haridas S."/>
            <person name="Albert R."/>
            <person name="Binder M."/>
            <person name="Bloem J."/>
            <person name="Labutti K."/>
            <person name="Salamov A."/>
            <person name="Andreopoulos B."/>
            <person name="Baker S.E."/>
            <person name="Barry K."/>
            <person name="Bills G."/>
            <person name="Bluhm B.H."/>
            <person name="Cannon C."/>
            <person name="Castanera R."/>
            <person name="Culley D.E."/>
            <person name="Daum C."/>
            <person name="Ezra D."/>
            <person name="Gonzalez J.B."/>
            <person name="Henrissat B."/>
            <person name="Kuo A."/>
            <person name="Liang C."/>
            <person name="Lipzen A."/>
            <person name="Lutzoni F."/>
            <person name="Magnuson J."/>
            <person name="Mondo S."/>
            <person name="Nolan M."/>
            <person name="Ohm R."/>
            <person name="Pangilinan J."/>
            <person name="Park H.-J.H."/>
            <person name="Ramirez L."/>
            <person name="Alfaro M."/>
            <person name="Sun H."/>
            <person name="Tritt A."/>
            <person name="Yoshinaga Y."/>
            <person name="Zwiers L.-H.L."/>
            <person name="Turgeon B.G."/>
            <person name="Goodwin S.B."/>
            <person name="Spatafora J.W."/>
            <person name="Crous P.W."/>
            <person name="Grigoriev I.V."/>
        </authorList>
    </citation>
    <scope>NUCLEOTIDE SEQUENCE [LARGE SCALE GENOMIC DNA]</scope>
    <source>
        <strain evidence="3 4">CBS 611.86</strain>
    </source>
</reference>
<accession>A0A7C8M8N7</accession>
<evidence type="ECO:0000259" key="2">
    <source>
        <dbReference type="SMART" id="SM00235"/>
    </source>
</evidence>
<evidence type="ECO:0000256" key="1">
    <source>
        <dbReference type="RuleBase" id="RU361183"/>
    </source>
</evidence>
<gene>
    <name evidence="3" type="ORF">BDV95DRAFT_618650</name>
</gene>
<comment type="caution">
    <text evidence="3">The sequence shown here is derived from an EMBL/GenBank/DDBJ whole genome shotgun (WGS) entry which is preliminary data.</text>
</comment>
<feature type="chain" id="PRO_5033114393" description="Metalloendopeptidase" evidence="1">
    <location>
        <begin position="18"/>
        <end position="353"/>
    </location>
</feature>
<keyword evidence="1" id="KW-0479">Metal-binding</keyword>
<dbReference type="OrthoDB" id="291007at2759"/>
<keyword evidence="1" id="KW-0378">Hydrolase</keyword>
<dbReference type="AlphaFoldDB" id="A0A7C8M8N7"/>
<dbReference type="SUPFAM" id="SSF55486">
    <property type="entry name" value="Metalloproteases ('zincins'), catalytic domain"/>
    <property type="match status" value="1"/>
</dbReference>
<sequence length="353" mass="40240">MLLLLLLPISFLTFTSACPPPFNDVRFIGNSTHSTADLVQAALHNNNKDKRWVDVVSKPGTALTVWPGPIHYCFGTPEARRVIEPFLLKAWAIWTEALVVQHGLELSEYPFKAKWRYCYKEQTGSDKTLTWNPDVKADTLVIRFNDNPDDPPFWTTLGYRPSSLDKDPGRHSMEIHPKAISEACDQDSATKTIAHELGHVFGLYHEHQRPDRDLYVAFQCKNLAGYDNAVKLVAEAGGVHTMKQVCNDVGLARKYKFWEIADFHTIETPPILLNYPEREYDTESIMHYHSFYCVDQSKDMNDIKSMPLAAWLVDIEECDNLPSVKDENTNFIFEADEPSAGDIERIAFLYPAK</sequence>
<dbReference type="GO" id="GO:0004222">
    <property type="term" value="F:metalloendopeptidase activity"/>
    <property type="evidence" value="ECO:0007669"/>
    <property type="project" value="UniProtKB-UniRule"/>
</dbReference>
<proteinExistence type="predicted"/>
<dbReference type="InterPro" id="IPR001506">
    <property type="entry name" value="Peptidase_M12A"/>
</dbReference>
<dbReference type="InterPro" id="IPR006026">
    <property type="entry name" value="Peptidase_Metallo"/>
</dbReference>
<dbReference type="EC" id="3.4.24.-" evidence="1"/>
<keyword evidence="1" id="KW-0482">Metalloprotease</keyword>
<keyword evidence="1" id="KW-0645">Protease</keyword>
<keyword evidence="1" id="KW-0732">Signal</keyword>
<dbReference type="Gene3D" id="3.40.390.10">
    <property type="entry name" value="Collagenase (Catalytic Domain)"/>
    <property type="match status" value="1"/>
</dbReference>
<dbReference type="GO" id="GO:0008270">
    <property type="term" value="F:zinc ion binding"/>
    <property type="evidence" value="ECO:0007669"/>
    <property type="project" value="InterPro"/>
</dbReference>
<evidence type="ECO:0000313" key="4">
    <source>
        <dbReference type="Proteomes" id="UP000481861"/>
    </source>
</evidence>
<protein>
    <recommendedName>
        <fullName evidence="1">Metalloendopeptidase</fullName>
        <ecNumber evidence="1">3.4.24.-</ecNumber>
    </recommendedName>
</protein>
<dbReference type="PANTHER" id="PTHR10127">
    <property type="entry name" value="DISCOIDIN, CUB, EGF, LAMININ , AND ZINC METALLOPROTEASE DOMAIN CONTAINING"/>
    <property type="match status" value="1"/>
</dbReference>
<dbReference type="EMBL" id="JAADJZ010000010">
    <property type="protein sequence ID" value="KAF2872078.1"/>
    <property type="molecule type" value="Genomic_DNA"/>
</dbReference>
<feature type="domain" description="Peptidase metallopeptidase" evidence="2">
    <location>
        <begin position="62"/>
        <end position="239"/>
    </location>
</feature>
<comment type="cofactor">
    <cofactor evidence="1">
        <name>Zn(2+)</name>
        <dbReference type="ChEBI" id="CHEBI:29105"/>
    </cofactor>
    <text evidence="1">Binds 1 zinc ion per subunit.</text>
</comment>
<keyword evidence="4" id="KW-1185">Reference proteome</keyword>
<dbReference type="Pfam" id="PF01400">
    <property type="entry name" value="Astacin"/>
    <property type="match status" value="1"/>
</dbReference>
<dbReference type="PRINTS" id="PR00480">
    <property type="entry name" value="ASTACIN"/>
</dbReference>
<dbReference type="Proteomes" id="UP000481861">
    <property type="component" value="Unassembled WGS sequence"/>
</dbReference>
<dbReference type="InterPro" id="IPR024079">
    <property type="entry name" value="MetalloPept_cat_dom_sf"/>
</dbReference>
<dbReference type="SMART" id="SM00235">
    <property type="entry name" value="ZnMc"/>
    <property type="match status" value="1"/>
</dbReference>
<evidence type="ECO:0000313" key="3">
    <source>
        <dbReference type="EMBL" id="KAF2872078.1"/>
    </source>
</evidence>
<keyword evidence="1" id="KW-0862">Zinc</keyword>
<organism evidence="3 4">
    <name type="scientific">Massariosphaeria phaeospora</name>
    <dbReference type="NCBI Taxonomy" id="100035"/>
    <lineage>
        <taxon>Eukaryota</taxon>
        <taxon>Fungi</taxon>
        <taxon>Dikarya</taxon>
        <taxon>Ascomycota</taxon>
        <taxon>Pezizomycotina</taxon>
        <taxon>Dothideomycetes</taxon>
        <taxon>Pleosporomycetidae</taxon>
        <taxon>Pleosporales</taxon>
        <taxon>Pleosporales incertae sedis</taxon>
        <taxon>Massariosphaeria</taxon>
    </lineage>
</organism>
<dbReference type="GO" id="GO:0006508">
    <property type="term" value="P:proteolysis"/>
    <property type="evidence" value="ECO:0007669"/>
    <property type="project" value="UniProtKB-KW"/>
</dbReference>
<feature type="signal peptide" evidence="1">
    <location>
        <begin position="1"/>
        <end position="17"/>
    </location>
</feature>